<evidence type="ECO:0000256" key="5">
    <source>
        <dbReference type="ARBA" id="ARBA00023054"/>
    </source>
</evidence>
<dbReference type="PIRSF" id="PIRSF005719">
    <property type="entry name" value="SMC"/>
    <property type="match status" value="1"/>
</dbReference>
<reference evidence="14" key="2">
    <citation type="submission" date="2010-05" db="EMBL/GenBank/DDBJ databases">
        <title>The genome sequence of Magnaporthe poae strain ATCC 64411.</title>
        <authorList>
            <person name="Ma L.-J."/>
            <person name="Dead R."/>
            <person name="Young S."/>
            <person name="Zeng Q."/>
            <person name="Koehrsen M."/>
            <person name="Alvarado L."/>
            <person name="Berlin A."/>
            <person name="Chapman S.B."/>
            <person name="Chen Z."/>
            <person name="Freedman E."/>
            <person name="Gellesch M."/>
            <person name="Goldberg J."/>
            <person name="Griggs A."/>
            <person name="Gujja S."/>
            <person name="Heilman E.R."/>
            <person name="Heiman D."/>
            <person name="Hepburn T."/>
            <person name="Howarth C."/>
            <person name="Jen D."/>
            <person name="Larson L."/>
            <person name="Mehta T."/>
            <person name="Neiman D."/>
            <person name="Pearson M."/>
            <person name="Roberts A."/>
            <person name="Saif S."/>
            <person name="Shea T."/>
            <person name="Shenoy N."/>
            <person name="Sisk P."/>
            <person name="Stolte C."/>
            <person name="Sykes S."/>
            <person name="Walk T."/>
            <person name="White J."/>
            <person name="Yandava C."/>
            <person name="Haas B."/>
            <person name="Nusbaum C."/>
            <person name="Birren B."/>
        </authorList>
    </citation>
    <scope>NUCLEOTIDE SEQUENCE [LARGE SCALE GENOMIC DNA]</scope>
    <source>
        <strain evidence="14">ATCC 64411 / 73-15</strain>
    </source>
</reference>
<feature type="domain" description="SMC hinge" evidence="11">
    <location>
        <begin position="522"/>
        <end position="634"/>
    </location>
</feature>
<dbReference type="SUPFAM" id="SSF75553">
    <property type="entry name" value="Smc hinge domain"/>
    <property type="match status" value="1"/>
</dbReference>
<reference evidence="12" key="1">
    <citation type="submission" date="2010-05" db="EMBL/GenBank/DDBJ databases">
        <title>The Genome Sequence of Magnaporthe poae strain ATCC 64411.</title>
        <authorList>
            <consortium name="The Broad Institute Genome Sequencing Platform"/>
            <consortium name="Broad Institute Genome Sequencing Center for Infectious Disease"/>
            <person name="Ma L.-J."/>
            <person name="Dead R."/>
            <person name="Young S."/>
            <person name="Zeng Q."/>
            <person name="Koehrsen M."/>
            <person name="Alvarado L."/>
            <person name="Berlin A."/>
            <person name="Chapman S.B."/>
            <person name="Chen Z."/>
            <person name="Freedman E."/>
            <person name="Gellesch M."/>
            <person name="Goldberg J."/>
            <person name="Griggs A."/>
            <person name="Gujja S."/>
            <person name="Heilman E.R."/>
            <person name="Heiman D."/>
            <person name="Hepburn T."/>
            <person name="Howarth C."/>
            <person name="Jen D."/>
            <person name="Larson L."/>
            <person name="Mehta T."/>
            <person name="Neiman D."/>
            <person name="Pearson M."/>
            <person name="Roberts A."/>
            <person name="Saif S."/>
            <person name="Shea T."/>
            <person name="Shenoy N."/>
            <person name="Sisk P."/>
            <person name="Stolte C."/>
            <person name="Sykes S."/>
            <person name="Walk T."/>
            <person name="White J."/>
            <person name="Yandava C."/>
            <person name="Haas B."/>
            <person name="Nusbaum C."/>
            <person name="Birren B."/>
        </authorList>
    </citation>
    <scope>NUCLEOTIDE SEQUENCE</scope>
    <source>
        <strain evidence="12">ATCC 64411</strain>
    </source>
</reference>
<keyword evidence="4" id="KW-0498">Mitosis</keyword>
<evidence type="ECO:0000256" key="6">
    <source>
        <dbReference type="ARBA" id="ARBA00023242"/>
    </source>
</evidence>
<gene>
    <name evidence="12" type="ORF">MAPG_00330</name>
</gene>
<dbReference type="GO" id="GO:0051276">
    <property type="term" value="P:chromosome organization"/>
    <property type="evidence" value="ECO:0007669"/>
    <property type="project" value="InterPro"/>
</dbReference>
<dbReference type="GO" id="GO:0005524">
    <property type="term" value="F:ATP binding"/>
    <property type="evidence" value="ECO:0007669"/>
    <property type="project" value="InterPro"/>
</dbReference>
<reference evidence="13" key="5">
    <citation type="submission" date="2015-06" db="UniProtKB">
        <authorList>
            <consortium name="EnsemblFungi"/>
        </authorList>
    </citation>
    <scope>IDENTIFICATION</scope>
    <source>
        <strain evidence="13">ATCC 64411</strain>
    </source>
</reference>
<dbReference type="VEuPathDB" id="FungiDB:MAPG_00330"/>
<keyword evidence="6 8" id="KW-0539">Nucleus</keyword>
<comment type="similarity">
    <text evidence="2">Belongs to the SMC family. SMC3 subfamily.</text>
</comment>
<evidence type="ECO:0000256" key="4">
    <source>
        <dbReference type="ARBA" id="ARBA00022776"/>
    </source>
</evidence>
<dbReference type="GO" id="GO:0005694">
    <property type="term" value="C:chromosome"/>
    <property type="evidence" value="ECO:0007669"/>
    <property type="project" value="InterPro"/>
</dbReference>
<evidence type="ECO:0000256" key="3">
    <source>
        <dbReference type="ARBA" id="ARBA00022618"/>
    </source>
</evidence>
<evidence type="ECO:0000256" key="10">
    <source>
        <dbReference type="SAM" id="MobiDB-lite"/>
    </source>
</evidence>
<proteinExistence type="inferred from homology"/>
<dbReference type="FunFam" id="3.40.50.300:FF:000424">
    <property type="entry name" value="Structural maintenance of chromosomes 3"/>
    <property type="match status" value="1"/>
</dbReference>
<evidence type="ECO:0000256" key="9">
    <source>
        <dbReference type="SAM" id="Coils"/>
    </source>
</evidence>
<sequence>MFIKQIIIQGFKSYKEQTVIEPFSPGTNVIVGRNGSGKSNFFAAIRFVLSDAYTQMSREERQALLHEGSGSAVMTAYVEIIFDNTDDRFHTGNKEVIIKRTISLKKDEYSIDRKVVQSRNEVFSLLEMAGFSRVNPYYIVPQGRVTALTNMKESDRLKLLKEIAGTESYESRRTESRKIMAETINKREKIDELLKDVKERLTELEKEKEDLRNFQVSDRERRCLEYAYNFYHQQTLTETLESIEQARLGADGSSEFQQALAENEQAIAQLEDRLSNLQQSLEMSTSERGSLENERRDASKTMARLELKLRDLSVVQSTQQETKRERDGELKAVRAAIKSKEAELAKLIPEYTKRKQKEDKVRQQFEAIKAARERLYGKQSRNSQFKSKADRDAYLQETINGLNMALTTHKANRFSVEEDISETKAAIKNLEAEILQLQQGLDSRVDRRTELDAQLREATEKMDTLNDERQELRREYGKLDAKLSSTRKQKERADARLAQVIDGSTSRALDTIARLKRKHDIPGAYGILADLMEVDEAYRIPVEQVAGNSLFHYVVDDKETGTMLLEMLDKERGGRITLMPLAQLRPRPVNVPRSNTAFPILNKITYDGKYEKAFQQVFGKSVLCASRDVATQVARAHNVDCVTMDGDTTSKRGAVSGGYTDPASSRLLYVRDVNRLKKEYEELQSQSNAINRQIEAKGQEITTALGQTRRLEDEMRRFDADFRSKDSELAFKRSELSNKRNHLETVNQSLETVDSHMRGFDENLSALEAELNSDFKKALTAQEEDQLRLLGDQVAELSTQLADCSKRRGELEKKKQILENDLNQNLRRKEDELTGLAREDATAPASSMGGAGSYDDTLKQQKKLQRKMASLDTAFQAAEANIEEATAEAAKLEKQKQAKENERDELKALIEKLQKKLEKGLQKKALITSQIAEFAKNIRDLGVLPEEAFDKYERMELKRIESRLAKVNDNLKKYKHVNKKAFEQYNSFTTQQEQLVKRRKELDSSKQSIEELINHLDRKKDEAIERTFKQVSQEFSRIFELLVPAGQGRLVIQRRADNRPVEQDSDDEQRHTVENYVGVGISVSFNSKVFDEQQKIQQLSGGQKSLCALCLIFAIQQTESSPMVVFDEVDANLDAQYRTAVASLLESISKEHSTQFICTTFRPEIVHVADKCYGVTFTNKTSAIDCVPTEAALSFVEGQQKR</sequence>
<dbReference type="Pfam" id="PF02463">
    <property type="entry name" value="SMC_N"/>
    <property type="match status" value="1"/>
</dbReference>
<dbReference type="GO" id="GO:0016887">
    <property type="term" value="F:ATP hydrolysis activity"/>
    <property type="evidence" value="ECO:0007669"/>
    <property type="project" value="InterPro"/>
</dbReference>
<reference evidence="13" key="4">
    <citation type="journal article" date="2015" name="G3 (Bethesda)">
        <title>Genome sequences of three phytopathogenic species of the Magnaporthaceae family of fungi.</title>
        <authorList>
            <person name="Okagaki L.H."/>
            <person name="Nunes C.C."/>
            <person name="Sailsbery J."/>
            <person name="Clay B."/>
            <person name="Brown D."/>
            <person name="John T."/>
            <person name="Oh Y."/>
            <person name="Young N."/>
            <person name="Fitzgerald M."/>
            <person name="Haas B.J."/>
            <person name="Zeng Q."/>
            <person name="Young S."/>
            <person name="Adiconis X."/>
            <person name="Fan L."/>
            <person name="Levin J.Z."/>
            <person name="Mitchell T.K."/>
            <person name="Okubara P.A."/>
            <person name="Farman M.L."/>
            <person name="Kohn L.M."/>
            <person name="Birren B."/>
            <person name="Ma L.-J."/>
            <person name="Dean R.A."/>
        </authorList>
    </citation>
    <scope>NUCLEOTIDE SEQUENCE</scope>
    <source>
        <strain evidence="13">ATCC 64411 / 73-15</strain>
    </source>
</reference>
<keyword evidence="3" id="KW-0132">Cell division</keyword>
<name>A0A0C4DKQ2_MAGP6</name>
<dbReference type="SUPFAM" id="SSF52540">
    <property type="entry name" value="P-loop containing nucleoside triphosphate hydrolases"/>
    <property type="match status" value="1"/>
</dbReference>
<evidence type="ECO:0000313" key="13">
    <source>
        <dbReference type="EnsemblFungi" id="MAPG_00330T0"/>
    </source>
</evidence>
<dbReference type="InterPro" id="IPR041741">
    <property type="entry name" value="SMC3_ABC_euk"/>
</dbReference>
<dbReference type="InterPro" id="IPR036277">
    <property type="entry name" value="SMC_hinge_sf"/>
</dbReference>
<accession>A0A0C4DKQ2</accession>
<dbReference type="InterPro" id="IPR024704">
    <property type="entry name" value="SMC"/>
</dbReference>
<evidence type="ECO:0000313" key="14">
    <source>
        <dbReference type="Proteomes" id="UP000011715"/>
    </source>
</evidence>
<dbReference type="InterPro" id="IPR010935">
    <property type="entry name" value="SMC_hinge"/>
</dbReference>
<feature type="coiled-coil region" evidence="9">
    <location>
        <begin position="666"/>
        <end position="700"/>
    </location>
</feature>
<dbReference type="OMA" id="GQKTVCA"/>
<dbReference type="PANTHER" id="PTHR43977">
    <property type="entry name" value="STRUCTURAL MAINTENANCE OF CHROMOSOMES PROTEIN 3"/>
    <property type="match status" value="1"/>
</dbReference>
<dbReference type="FunFam" id="3.40.50.300:FF:000370">
    <property type="entry name" value="Structural maintenance of chromosomes 3"/>
    <property type="match status" value="1"/>
</dbReference>
<reference evidence="12" key="3">
    <citation type="submission" date="2011-03" db="EMBL/GenBank/DDBJ databases">
        <title>Annotation of Magnaporthe poae ATCC 64411.</title>
        <authorList>
            <person name="Ma L.-J."/>
            <person name="Dead R."/>
            <person name="Young S.K."/>
            <person name="Zeng Q."/>
            <person name="Gargeya S."/>
            <person name="Fitzgerald M."/>
            <person name="Haas B."/>
            <person name="Abouelleil A."/>
            <person name="Alvarado L."/>
            <person name="Arachchi H.M."/>
            <person name="Berlin A."/>
            <person name="Brown A."/>
            <person name="Chapman S.B."/>
            <person name="Chen Z."/>
            <person name="Dunbar C."/>
            <person name="Freedman E."/>
            <person name="Gearin G."/>
            <person name="Gellesch M."/>
            <person name="Goldberg J."/>
            <person name="Griggs A."/>
            <person name="Gujja S."/>
            <person name="Heiman D."/>
            <person name="Howarth C."/>
            <person name="Larson L."/>
            <person name="Lui A."/>
            <person name="MacDonald P.J.P."/>
            <person name="Mehta T."/>
            <person name="Montmayeur A."/>
            <person name="Murphy C."/>
            <person name="Neiman D."/>
            <person name="Pearson M."/>
            <person name="Priest M."/>
            <person name="Roberts A."/>
            <person name="Saif S."/>
            <person name="Shea T."/>
            <person name="Shenoy N."/>
            <person name="Sisk P."/>
            <person name="Stolte C."/>
            <person name="Sykes S."/>
            <person name="Yandava C."/>
            <person name="Wortman J."/>
            <person name="Nusbaum C."/>
            <person name="Birren B."/>
        </authorList>
    </citation>
    <scope>NUCLEOTIDE SEQUENCE</scope>
    <source>
        <strain evidence="12">ATCC 64411</strain>
    </source>
</reference>
<protein>
    <recommendedName>
        <fullName evidence="8">Structural maintenance of chromosomes protein</fullName>
    </recommendedName>
</protein>
<evidence type="ECO:0000256" key="2">
    <source>
        <dbReference type="ARBA" id="ARBA00005917"/>
    </source>
</evidence>
<dbReference type="Gene3D" id="1.20.1060.20">
    <property type="match status" value="1"/>
</dbReference>
<evidence type="ECO:0000256" key="7">
    <source>
        <dbReference type="ARBA" id="ARBA00023306"/>
    </source>
</evidence>
<organism evidence="13 14">
    <name type="scientific">Magnaporthiopsis poae (strain ATCC 64411 / 73-15)</name>
    <name type="common">Kentucky bluegrass fungus</name>
    <name type="synonym">Magnaporthe poae</name>
    <dbReference type="NCBI Taxonomy" id="644358"/>
    <lineage>
        <taxon>Eukaryota</taxon>
        <taxon>Fungi</taxon>
        <taxon>Dikarya</taxon>
        <taxon>Ascomycota</taxon>
        <taxon>Pezizomycotina</taxon>
        <taxon>Sordariomycetes</taxon>
        <taxon>Sordariomycetidae</taxon>
        <taxon>Magnaporthales</taxon>
        <taxon>Magnaporthaceae</taxon>
        <taxon>Magnaporthiopsis</taxon>
    </lineage>
</organism>
<keyword evidence="7" id="KW-0131">Cell cycle</keyword>
<feature type="region of interest" description="Disordered" evidence="10">
    <location>
        <begin position="833"/>
        <end position="859"/>
    </location>
</feature>
<dbReference type="Gene3D" id="1.10.287.1490">
    <property type="match status" value="1"/>
</dbReference>
<feature type="coiled-coil region" evidence="9">
    <location>
        <begin position="413"/>
        <end position="489"/>
    </location>
</feature>
<dbReference type="InterPro" id="IPR027417">
    <property type="entry name" value="P-loop_NTPase"/>
</dbReference>
<dbReference type="CDD" id="cd03272">
    <property type="entry name" value="ABC_SMC3_euk"/>
    <property type="match status" value="1"/>
</dbReference>
<dbReference type="Pfam" id="PF06470">
    <property type="entry name" value="SMC_hinge"/>
    <property type="match status" value="1"/>
</dbReference>
<comment type="subcellular location">
    <subcellularLocation>
        <location evidence="1 8">Nucleus</location>
    </subcellularLocation>
</comment>
<evidence type="ECO:0000313" key="12">
    <source>
        <dbReference type="EMBL" id="KLU81238.1"/>
    </source>
</evidence>
<evidence type="ECO:0000256" key="1">
    <source>
        <dbReference type="ARBA" id="ARBA00004123"/>
    </source>
</evidence>
<dbReference type="OrthoDB" id="431497at2759"/>
<feature type="coiled-coil region" evidence="9">
    <location>
        <begin position="253"/>
        <end position="308"/>
    </location>
</feature>
<dbReference type="EnsemblFungi" id="MAPG_00330T0">
    <property type="protein sequence ID" value="MAPG_00330T0"/>
    <property type="gene ID" value="MAPG_00330"/>
</dbReference>
<feature type="coiled-coil region" evidence="9">
    <location>
        <begin position="180"/>
        <end position="214"/>
    </location>
</feature>
<keyword evidence="5 9" id="KW-0175">Coiled coil</keyword>
<keyword evidence="14" id="KW-1185">Reference proteome</keyword>
<dbReference type="AlphaFoldDB" id="A0A0C4DKQ2"/>
<dbReference type="GO" id="GO:0007059">
    <property type="term" value="P:chromosome segregation"/>
    <property type="evidence" value="ECO:0007669"/>
    <property type="project" value="UniProtKB-ARBA"/>
</dbReference>
<dbReference type="EMBL" id="GL876966">
    <property type="protein sequence ID" value="KLU81238.1"/>
    <property type="molecule type" value="Genomic_DNA"/>
</dbReference>
<dbReference type="Gene3D" id="3.40.50.300">
    <property type="entry name" value="P-loop containing nucleotide triphosphate hydrolases"/>
    <property type="match status" value="2"/>
</dbReference>
<dbReference type="EMBL" id="ADBL01000075">
    <property type="status" value="NOT_ANNOTATED_CDS"/>
    <property type="molecule type" value="Genomic_DNA"/>
</dbReference>
<dbReference type="STRING" id="644358.A0A0C4DKQ2"/>
<dbReference type="eggNOG" id="KOG0964">
    <property type="taxonomic scope" value="Eukaryota"/>
</dbReference>
<dbReference type="GO" id="GO:0051301">
    <property type="term" value="P:cell division"/>
    <property type="evidence" value="ECO:0007669"/>
    <property type="project" value="UniProtKB-KW"/>
</dbReference>
<dbReference type="GO" id="GO:0005634">
    <property type="term" value="C:nucleus"/>
    <property type="evidence" value="ECO:0007669"/>
    <property type="project" value="UniProtKB-SubCell"/>
</dbReference>
<feature type="coiled-coil region" evidence="9">
    <location>
        <begin position="957"/>
        <end position="1026"/>
    </location>
</feature>
<dbReference type="Gene3D" id="3.30.70.1620">
    <property type="match status" value="1"/>
</dbReference>
<dbReference type="InterPro" id="IPR003395">
    <property type="entry name" value="RecF/RecN/SMC_N"/>
</dbReference>
<evidence type="ECO:0000256" key="8">
    <source>
        <dbReference type="PIRNR" id="PIRNR005719"/>
    </source>
</evidence>
<dbReference type="SMART" id="SM00968">
    <property type="entry name" value="SMC_hinge"/>
    <property type="match status" value="1"/>
</dbReference>
<evidence type="ECO:0000259" key="11">
    <source>
        <dbReference type="SMART" id="SM00968"/>
    </source>
</evidence>
<dbReference type="Proteomes" id="UP000011715">
    <property type="component" value="Unassembled WGS sequence"/>
</dbReference>